<evidence type="ECO:0000256" key="2">
    <source>
        <dbReference type="SAM" id="Phobius"/>
    </source>
</evidence>
<feature type="transmembrane region" description="Helical" evidence="2">
    <location>
        <begin position="154"/>
        <end position="176"/>
    </location>
</feature>
<reference evidence="3 4" key="1">
    <citation type="submission" date="2012-09" db="EMBL/GenBank/DDBJ databases">
        <title>Genome Sequence of alkane-degrading Bacterium Alcanivorax sp. 521-1.</title>
        <authorList>
            <person name="Lai Q."/>
            <person name="Shao Z."/>
        </authorList>
    </citation>
    <scope>NUCLEOTIDE SEQUENCE [LARGE SCALE GENOMIC DNA]</scope>
    <source>
        <strain evidence="3 4">521-1</strain>
    </source>
</reference>
<evidence type="ECO:0000313" key="4">
    <source>
        <dbReference type="Proteomes" id="UP000662703"/>
    </source>
</evidence>
<keyword evidence="2" id="KW-0472">Membrane</keyword>
<dbReference type="InterPro" id="IPR021296">
    <property type="entry name" value="DUF2868"/>
</dbReference>
<feature type="transmembrane region" description="Helical" evidence="2">
    <location>
        <begin position="99"/>
        <end position="119"/>
    </location>
</feature>
<organism evidence="3 4">
    <name type="scientific">Alloalcanivorax profundimaris</name>
    <dbReference type="NCBI Taxonomy" id="2735259"/>
    <lineage>
        <taxon>Bacteria</taxon>
        <taxon>Pseudomonadati</taxon>
        <taxon>Pseudomonadota</taxon>
        <taxon>Gammaproteobacteria</taxon>
        <taxon>Oceanospirillales</taxon>
        <taxon>Alcanivoracaceae</taxon>
        <taxon>Alloalcanivorax</taxon>
    </lineage>
</organism>
<evidence type="ECO:0000313" key="3">
    <source>
        <dbReference type="EMBL" id="MBF5058080.1"/>
    </source>
</evidence>
<dbReference type="RefSeq" id="WP_194866143.1">
    <property type="nucleotide sequence ID" value="NZ_ARXX01000073.1"/>
</dbReference>
<name>A0ABS0AVW2_9GAMM</name>
<keyword evidence="4" id="KW-1185">Reference proteome</keyword>
<sequence length="314" mass="34530">MSRSPLPLLLDFDAQYQRDRDQTPAFLHRRDRRLALAREEAGAEPPSVAEWLHAVNASHHDPAPLRRWRRATLAFTGAGAVLGVLTMLGLLYVTGPARINVTLFVALALLQLLLALATAGQALAGWRPWGGLFNRDRHGAPVLRQLQPQLAARAAQAGGLAFALTALATLLAQVLVRDLAFGWSTTLQTSAPAYHQLMDALAWPWRAWLPAAVPGPELVAQSRYFRLEGGTPADPALLGGWWPFLTLLWLCYVVLPRLALLALSRWHLNRRARRLLRDHPGYAALRERFATPWVDSGADEPPGPAPARVEDTPA</sequence>
<accession>A0ABS0AVW2</accession>
<keyword evidence="2" id="KW-1133">Transmembrane helix</keyword>
<feature type="region of interest" description="Disordered" evidence="1">
    <location>
        <begin position="293"/>
        <end position="314"/>
    </location>
</feature>
<protein>
    <recommendedName>
        <fullName evidence="5">DUF2868 domain-containing protein</fullName>
    </recommendedName>
</protein>
<keyword evidence="2" id="KW-0812">Transmembrane</keyword>
<dbReference type="Proteomes" id="UP000662703">
    <property type="component" value="Unassembled WGS sequence"/>
</dbReference>
<dbReference type="Pfam" id="PF11067">
    <property type="entry name" value="DUF2868"/>
    <property type="match status" value="1"/>
</dbReference>
<comment type="caution">
    <text evidence="3">The sequence shown here is derived from an EMBL/GenBank/DDBJ whole genome shotgun (WGS) entry which is preliminary data.</text>
</comment>
<gene>
    <name evidence="3" type="ORF">Y5W_03374</name>
</gene>
<feature type="transmembrane region" description="Helical" evidence="2">
    <location>
        <begin position="73"/>
        <end position="93"/>
    </location>
</feature>
<evidence type="ECO:0000256" key="1">
    <source>
        <dbReference type="SAM" id="MobiDB-lite"/>
    </source>
</evidence>
<proteinExistence type="predicted"/>
<evidence type="ECO:0008006" key="5">
    <source>
        <dbReference type="Google" id="ProtNLM"/>
    </source>
</evidence>
<dbReference type="EMBL" id="ARXX01000073">
    <property type="protein sequence ID" value="MBF5058080.1"/>
    <property type="molecule type" value="Genomic_DNA"/>
</dbReference>
<feature type="non-terminal residue" evidence="3">
    <location>
        <position position="314"/>
    </location>
</feature>
<feature type="transmembrane region" description="Helical" evidence="2">
    <location>
        <begin position="241"/>
        <end position="263"/>
    </location>
</feature>